<sequence length="228" mass="25579">MSTSVEEVAPAVDDNDYVVEDQFEPHPRSTISLEQIDKLQNRYGVVIRNPKKTELVERPVFLLEILSDLGLALPQLTPNLLRTLIALKVLFSDNSLPFGATEFHQLCSPKGNSRQPGSYYVTARTNRKILEEAPGRIRNTPEPKAQTEILLSGCCHWLSFSAQRIQRAYEIQPGQQIVRDAPPPRHVVQALLAPSVVRSQRGNLFRILVAVSFDEVEIRDVSRSDIGS</sequence>
<dbReference type="Proteomes" id="UP000467841">
    <property type="component" value="Unassembled WGS sequence"/>
</dbReference>
<protein>
    <submittedName>
        <fullName evidence="1">Uncharacterized protein</fullName>
    </submittedName>
</protein>
<accession>A0A6D2IM17</accession>
<dbReference type="OrthoDB" id="1114078at2759"/>
<evidence type="ECO:0000313" key="2">
    <source>
        <dbReference type="Proteomes" id="UP000467841"/>
    </source>
</evidence>
<dbReference type="AlphaFoldDB" id="A0A6D2IM17"/>
<gene>
    <name evidence="1" type="ORF">MERR_LOCUS17345</name>
</gene>
<evidence type="ECO:0000313" key="1">
    <source>
        <dbReference type="EMBL" id="CAA7030110.1"/>
    </source>
</evidence>
<organism evidence="1 2">
    <name type="scientific">Microthlaspi erraticum</name>
    <dbReference type="NCBI Taxonomy" id="1685480"/>
    <lineage>
        <taxon>Eukaryota</taxon>
        <taxon>Viridiplantae</taxon>
        <taxon>Streptophyta</taxon>
        <taxon>Embryophyta</taxon>
        <taxon>Tracheophyta</taxon>
        <taxon>Spermatophyta</taxon>
        <taxon>Magnoliopsida</taxon>
        <taxon>eudicotyledons</taxon>
        <taxon>Gunneridae</taxon>
        <taxon>Pentapetalae</taxon>
        <taxon>rosids</taxon>
        <taxon>malvids</taxon>
        <taxon>Brassicales</taxon>
        <taxon>Brassicaceae</taxon>
        <taxon>Coluteocarpeae</taxon>
        <taxon>Microthlaspi</taxon>
    </lineage>
</organism>
<reference evidence="1" key="1">
    <citation type="submission" date="2020-01" db="EMBL/GenBank/DDBJ databases">
        <authorList>
            <person name="Mishra B."/>
        </authorList>
    </citation>
    <scope>NUCLEOTIDE SEQUENCE [LARGE SCALE GENOMIC DNA]</scope>
</reference>
<dbReference type="EMBL" id="CACVBM020001091">
    <property type="protein sequence ID" value="CAA7030110.1"/>
    <property type="molecule type" value="Genomic_DNA"/>
</dbReference>
<proteinExistence type="predicted"/>
<name>A0A6D2IM17_9BRAS</name>
<keyword evidence="2" id="KW-1185">Reference proteome</keyword>
<comment type="caution">
    <text evidence="1">The sequence shown here is derived from an EMBL/GenBank/DDBJ whole genome shotgun (WGS) entry which is preliminary data.</text>
</comment>